<keyword evidence="5" id="KW-1185">Reference proteome</keyword>
<gene>
    <name evidence="4" type="ORF">Psi02_21170</name>
</gene>
<dbReference type="RefSeq" id="WP_203973273.1">
    <property type="nucleotide sequence ID" value="NZ_BAAAKY010000032.1"/>
</dbReference>
<organism evidence="4 5">
    <name type="scientific">Planotetraspora silvatica</name>
    <dbReference type="NCBI Taxonomy" id="234614"/>
    <lineage>
        <taxon>Bacteria</taxon>
        <taxon>Bacillati</taxon>
        <taxon>Actinomycetota</taxon>
        <taxon>Actinomycetes</taxon>
        <taxon>Streptosporangiales</taxon>
        <taxon>Streptosporangiaceae</taxon>
        <taxon>Planotetraspora</taxon>
    </lineage>
</organism>
<feature type="domain" description="Right handed beta helix" evidence="3">
    <location>
        <begin position="78"/>
        <end position="190"/>
    </location>
</feature>
<accession>A0A8J3XR29</accession>
<dbReference type="Pfam" id="PF13229">
    <property type="entry name" value="Beta_helix"/>
    <property type="match status" value="1"/>
</dbReference>
<dbReference type="SUPFAM" id="SSF51126">
    <property type="entry name" value="Pectin lyase-like"/>
    <property type="match status" value="1"/>
</dbReference>
<dbReference type="PROSITE" id="PS51257">
    <property type="entry name" value="PROKAR_LIPOPROTEIN"/>
    <property type="match status" value="1"/>
</dbReference>
<dbReference type="InterPro" id="IPR011050">
    <property type="entry name" value="Pectin_lyase_fold/virulence"/>
</dbReference>
<keyword evidence="2" id="KW-0732">Signal</keyword>
<dbReference type="Gene3D" id="2.160.20.10">
    <property type="entry name" value="Single-stranded right-handed beta-helix, Pectin lyase-like"/>
    <property type="match status" value="1"/>
</dbReference>
<reference evidence="4" key="1">
    <citation type="submission" date="2021-01" db="EMBL/GenBank/DDBJ databases">
        <title>Whole genome shotgun sequence of Planotetraspora silvatica NBRC 100141.</title>
        <authorList>
            <person name="Komaki H."/>
            <person name="Tamura T."/>
        </authorList>
    </citation>
    <scope>NUCLEOTIDE SEQUENCE</scope>
    <source>
        <strain evidence="4">NBRC 100141</strain>
    </source>
</reference>
<dbReference type="EMBL" id="BOOQ01000012">
    <property type="protein sequence ID" value="GII45693.1"/>
    <property type="molecule type" value="Genomic_DNA"/>
</dbReference>
<feature type="signal peptide" evidence="2">
    <location>
        <begin position="1"/>
        <end position="24"/>
    </location>
</feature>
<protein>
    <recommendedName>
        <fullName evidence="3">Right handed beta helix domain-containing protein</fullName>
    </recommendedName>
</protein>
<sequence>MMRLAVVVSSIAVLLLTACTPGSADPKPTPSASPTPPVTVKYGVPPNIALKPSESLKAKSGQVIENLDITGQVFIGDGVHDVVIRNCRFNGDGSQWYAIQTAGDGSATVDHVTIRGDYKDAGISYHNVTVTHADIYGMTHDGIKVGNNVTVADSRIRDFAPVAGAHSDGLQIFERVSGVTIKNNLVNPGLGGGSRNGKGDDDTAVNSALIFADSVDRGTAGRIVVDGNVLGGGGYTVYFDVPGDTHFTDNKFLRDSYLYGPVDGRADTKEWRGNTFADNGEPISLPKGQ</sequence>
<name>A0A8J3XR29_9ACTN</name>
<dbReference type="AlphaFoldDB" id="A0A8J3XR29"/>
<evidence type="ECO:0000313" key="4">
    <source>
        <dbReference type="EMBL" id="GII45693.1"/>
    </source>
</evidence>
<evidence type="ECO:0000313" key="5">
    <source>
        <dbReference type="Proteomes" id="UP000644610"/>
    </source>
</evidence>
<feature type="chain" id="PRO_5035284374" description="Right handed beta helix domain-containing protein" evidence="2">
    <location>
        <begin position="25"/>
        <end position="289"/>
    </location>
</feature>
<evidence type="ECO:0000256" key="2">
    <source>
        <dbReference type="SAM" id="SignalP"/>
    </source>
</evidence>
<evidence type="ECO:0000256" key="1">
    <source>
        <dbReference type="SAM" id="MobiDB-lite"/>
    </source>
</evidence>
<comment type="caution">
    <text evidence="4">The sequence shown here is derived from an EMBL/GenBank/DDBJ whole genome shotgun (WGS) entry which is preliminary data.</text>
</comment>
<dbReference type="Proteomes" id="UP000644610">
    <property type="component" value="Unassembled WGS sequence"/>
</dbReference>
<feature type="region of interest" description="Disordered" evidence="1">
    <location>
        <begin position="270"/>
        <end position="289"/>
    </location>
</feature>
<evidence type="ECO:0000259" key="3">
    <source>
        <dbReference type="Pfam" id="PF13229"/>
    </source>
</evidence>
<proteinExistence type="predicted"/>
<dbReference type="InterPro" id="IPR039448">
    <property type="entry name" value="Beta_helix"/>
</dbReference>
<dbReference type="InterPro" id="IPR012334">
    <property type="entry name" value="Pectin_lyas_fold"/>
</dbReference>